<dbReference type="EMBL" id="LXQA011454752">
    <property type="protein sequence ID" value="MCI97818.1"/>
    <property type="molecule type" value="Genomic_DNA"/>
</dbReference>
<evidence type="ECO:0000313" key="2">
    <source>
        <dbReference type="Proteomes" id="UP000265520"/>
    </source>
</evidence>
<proteinExistence type="predicted"/>
<organism evidence="1 2">
    <name type="scientific">Trifolium medium</name>
    <dbReference type="NCBI Taxonomy" id="97028"/>
    <lineage>
        <taxon>Eukaryota</taxon>
        <taxon>Viridiplantae</taxon>
        <taxon>Streptophyta</taxon>
        <taxon>Embryophyta</taxon>
        <taxon>Tracheophyta</taxon>
        <taxon>Spermatophyta</taxon>
        <taxon>Magnoliopsida</taxon>
        <taxon>eudicotyledons</taxon>
        <taxon>Gunneridae</taxon>
        <taxon>Pentapetalae</taxon>
        <taxon>rosids</taxon>
        <taxon>fabids</taxon>
        <taxon>Fabales</taxon>
        <taxon>Fabaceae</taxon>
        <taxon>Papilionoideae</taxon>
        <taxon>50 kb inversion clade</taxon>
        <taxon>NPAAA clade</taxon>
        <taxon>Hologalegina</taxon>
        <taxon>IRL clade</taxon>
        <taxon>Trifolieae</taxon>
        <taxon>Trifolium</taxon>
    </lineage>
</organism>
<dbReference type="AlphaFoldDB" id="A0A392WAW9"/>
<feature type="non-terminal residue" evidence="1">
    <location>
        <position position="18"/>
    </location>
</feature>
<accession>A0A392WAW9</accession>
<comment type="caution">
    <text evidence="1">The sequence shown here is derived from an EMBL/GenBank/DDBJ whole genome shotgun (WGS) entry which is preliminary data.</text>
</comment>
<keyword evidence="2" id="KW-1185">Reference proteome</keyword>
<protein>
    <submittedName>
        <fullName evidence="1">Uncharacterized protein</fullName>
    </submittedName>
</protein>
<dbReference type="Proteomes" id="UP000265520">
    <property type="component" value="Unassembled WGS sequence"/>
</dbReference>
<name>A0A392WAW9_9FABA</name>
<sequence length="18" mass="2164">MQERADWNNDKGKKNSDK</sequence>
<reference evidence="1 2" key="1">
    <citation type="journal article" date="2018" name="Front. Plant Sci.">
        <title>Red Clover (Trifolium pratense) and Zigzag Clover (T. medium) - A Picture of Genomic Similarities and Differences.</title>
        <authorList>
            <person name="Dluhosova J."/>
            <person name="Istvanek J."/>
            <person name="Nedelnik J."/>
            <person name="Repkova J."/>
        </authorList>
    </citation>
    <scope>NUCLEOTIDE SEQUENCE [LARGE SCALE GENOMIC DNA]</scope>
    <source>
        <strain evidence="2">cv. 10/8</strain>
        <tissue evidence="1">Leaf</tissue>
    </source>
</reference>
<evidence type="ECO:0000313" key="1">
    <source>
        <dbReference type="EMBL" id="MCI97818.1"/>
    </source>
</evidence>